<accession>A0A7C7ZDL3</accession>
<keyword evidence="4 10" id="KW-0436">Ligase</keyword>
<evidence type="ECO:0000259" key="13">
    <source>
        <dbReference type="Pfam" id="PF03950"/>
    </source>
</evidence>
<dbReference type="Gene3D" id="3.40.50.620">
    <property type="entry name" value="HUPs"/>
    <property type="match status" value="1"/>
</dbReference>
<evidence type="ECO:0000256" key="4">
    <source>
        <dbReference type="ARBA" id="ARBA00022598"/>
    </source>
</evidence>
<evidence type="ECO:0000256" key="1">
    <source>
        <dbReference type="ARBA" id="ARBA00004496"/>
    </source>
</evidence>
<feature type="region of interest" description="Disordered" evidence="11">
    <location>
        <begin position="72"/>
        <end position="95"/>
    </location>
</feature>
<evidence type="ECO:0000256" key="7">
    <source>
        <dbReference type="ARBA" id="ARBA00022917"/>
    </source>
</evidence>
<comment type="subcellular location">
    <subcellularLocation>
        <location evidence="1 10">Cytoplasm</location>
    </subcellularLocation>
</comment>
<dbReference type="PROSITE" id="PS00178">
    <property type="entry name" value="AA_TRNA_LIGASE_I"/>
    <property type="match status" value="1"/>
</dbReference>
<gene>
    <name evidence="10" type="primary">gltX</name>
    <name evidence="15" type="ORF">EYQ16_03355</name>
</gene>
<dbReference type="GO" id="GO:0043604">
    <property type="term" value="P:amide biosynthetic process"/>
    <property type="evidence" value="ECO:0007669"/>
    <property type="project" value="TreeGrafter"/>
</dbReference>
<dbReference type="InterPro" id="IPR000924">
    <property type="entry name" value="Glu/Gln-tRNA-synth"/>
</dbReference>
<evidence type="ECO:0000256" key="10">
    <source>
        <dbReference type="HAMAP-Rule" id="MF_02076"/>
    </source>
</evidence>
<dbReference type="InterPro" id="IPR001412">
    <property type="entry name" value="aa-tRNA-synth_I_CS"/>
</dbReference>
<dbReference type="NCBIfam" id="TIGR00463">
    <property type="entry name" value="gltX_arch"/>
    <property type="match status" value="1"/>
</dbReference>
<evidence type="ECO:0000313" key="16">
    <source>
        <dbReference type="Proteomes" id="UP000589516"/>
    </source>
</evidence>
<dbReference type="HAMAP" id="MF_02076">
    <property type="entry name" value="Glu_tRNA_synth_type2"/>
    <property type="match status" value="1"/>
</dbReference>
<dbReference type="PRINTS" id="PR00987">
    <property type="entry name" value="TRNASYNTHGLU"/>
</dbReference>
<dbReference type="InterPro" id="IPR014729">
    <property type="entry name" value="Rossmann-like_a/b/a_fold"/>
</dbReference>
<dbReference type="AlphaFoldDB" id="A0A7C7ZDL3"/>
<comment type="caution">
    <text evidence="10">Lacks conserved residue(s) required for the propagation of feature annotation.</text>
</comment>
<dbReference type="InterPro" id="IPR011035">
    <property type="entry name" value="Ribosomal_bL25/Gln-tRNA_synth"/>
</dbReference>
<dbReference type="NCBIfam" id="NF003169">
    <property type="entry name" value="PRK04156.1"/>
    <property type="match status" value="1"/>
</dbReference>
<evidence type="ECO:0000259" key="14">
    <source>
        <dbReference type="Pfam" id="PF20974"/>
    </source>
</evidence>
<reference evidence="16" key="1">
    <citation type="journal article" date="2019" name="bioRxiv">
        <title>Genome diversification in globally distributed novel marine Proteobacteria is linked to environmental adaptation.</title>
        <authorList>
            <person name="Zhou Z."/>
            <person name="Tran P.Q."/>
            <person name="Kieft K."/>
            <person name="Anantharaman K."/>
        </authorList>
    </citation>
    <scope>NUCLEOTIDE SEQUENCE [LARGE SCALE GENOMIC DNA]</scope>
</reference>
<dbReference type="PANTHER" id="PTHR43097:SF5">
    <property type="entry name" value="GLUTAMATE--TRNA LIGASE"/>
    <property type="match status" value="1"/>
</dbReference>
<dbReference type="Gene3D" id="2.40.240.10">
    <property type="entry name" value="Ribosomal Protein L25, Chain P"/>
    <property type="match status" value="1"/>
</dbReference>
<dbReference type="GO" id="GO:0004818">
    <property type="term" value="F:glutamate-tRNA ligase activity"/>
    <property type="evidence" value="ECO:0007669"/>
    <property type="project" value="UniProtKB-UniRule"/>
</dbReference>
<keyword evidence="7 10" id="KW-0648">Protein biosynthesis</keyword>
<evidence type="ECO:0000256" key="9">
    <source>
        <dbReference type="ARBA" id="ARBA00048351"/>
    </source>
</evidence>
<dbReference type="Pfam" id="PF03950">
    <property type="entry name" value="tRNA-synt_1c_C"/>
    <property type="match status" value="1"/>
</dbReference>
<dbReference type="Pfam" id="PF20974">
    <property type="entry name" value="tRNA-synt_1c_C2"/>
    <property type="match status" value="1"/>
</dbReference>
<keyword evidence="3 10" id="KW-0963">Cytoplasm</keyword>
<evidence type="ECO:0000256" key="11">
    <source>
        <dbReference type="SAM" id="MobiDB-lite"/>
    </source>
</evidence>
<protein>
    <recommendedName>
        <fullName evidence="10">Glutamate--tRNA ligase</fullName>
        <ecNumber evidence="10">6.1.1.17</ecNumber>
    </recommendedName>
    <alternativeName>
        <fullName evidence="10">Glutamyl-tRNA synthetase</fullName>
        <shortName evidence="10">GluRS</shortName>
    </alternativeName>
</protein>
<dbReference type="GO" id="GO:0006424">
    <property type="term" value="P:glutamyl-tRNA aminoacylation"/>
    <property type="evidence" value="ECO:0007669"/>
    <property type="project" value="UniProtKB-UniRule"/>
</dbReference>
<sequence length="551" mass="60272">MDNPVIALTIVEAEGALRAAALQEAARHGAAQPKSVLGKVLGTHAELRSQARELSAVAERVVAEVNALSPTEVAAQAPAPPKPRQATDSGHRGLPPLEADGAVVLRFAPGPSGPLHLGHSRAVALNHAYRELHDGKLILRLEDTNPAAVDPAAYDLIAADMEWLGATPDETVVQSDRLEIYYGDARELLSRGAAYVCHCDAEEWRELKRQSVACPCRPGEPATQLAEFEALLAGGDGIVVVKTDLADPNPALRDFVALRVAEAPHPRQGDAWRLWPTYNFAVAVDDYRLGVTHVLRGKDHLNNTQRQQWVYRYLGWDEPQFIHYGLVSIPDTLLKTSTIREGLIAGEYSGWDDPRLATLAALRRRGYQPQAIMDYWVAAGVKEADITLSWQNLEAANRTLVEPEAKRLFWVPEPVELVLDAPQPLEKRAPFHPDRDEMGERRETVAPSATVSLPAADVQKLAEGDLLRLKNLCNCRLCDGRLEHAGDSPVRGVPIVQWCAAGAPLQLLRPDGSLTDGIAEPAAAELEGEVVQFERVGFVRLERGQALFLHR</sequence>
<dbReference type="Proteomes" id="UP000589516">
    <property type="component" value="Unassembled WGS sequence"/>
</dbReference>
<comment type="function">
    <text evidence="10">Catalyzes the attachment of glutamate to tRNA(Glu) in a two-step reaction: glutamate is first activated by ATP to form Glu-AMP and then transferred to the acceptor end of tRNA(Glu).</text>
</comment>
<feature type="domain" description="tRNA synthetases class I (E and Q) anti-codon binding" evidence="14">
    <location>
        <begin position="506"/>
        <end position="541"/>
    </location>
</feature>
<comment type="caution">
    <text evidence="15">The sequence shown here is derived from an EMBL/GenBank/DDBJ whole genome shotgun (WGS) entry which is preliminary data.</text>
</comment>
<dbReference type="InterPro" id="IPR050132">
    <property type="entry name" value="Gln/Glu-tRNA_Ligase"/>
</dbReference>
<evidence type="ECO:0000259" key="12">
    <source>
        <dbReference type="Pfam" id="PF00749"/>
    </source>
</evidence>
<evidence type="ECO:0000256" key="6">
    <source>
        <dbReference type="ARBA" id="ARBA00022840"/>
    </source>
</evidence>
<evidence type="ECO:0000313" key="15">
    <source>
        <dbReference type="EMBL" id="HIG63538.1"/>
    </source>
</evidence>
<evidence type="ECO:0000256" key="2">
    <source>
        <dbReference type="ARBA" id="ARBA00008927"/>
    </source>
</evidence>
<dbReference type="InterPro" id="IPR020058">
    <property type="entry name" value="Glu/Gln-tRNA-synth_Ib_cat-dom"/>
</dbReference>
<dbReference type="InterPro" id="IPR004526">
    <property type="entry name" value="Glu-tRNA-synth_arc/euk"/>
</dbReference>
<keyword evidence="6 10" id="KW-0067">ATP-binding</keyword>
<dbReference type="SUPFAM" id="SSF52374">
    <property type="entry name" value="Nucleotidylyl transferase"/>
    <property type="match status" value="1"/>
</dbReference>
<dbReference type="GO" id="GO:0032991">
    <property type="term" value="C:protein-containing complex"/>
    <property type="evidence" value="ECO:0007669"/>
    <property type="project" value="UniProtKB-ARBA"/>
</dbReference>
<dbReference type="GO" id="GO:0005829">
    <property type="term" value="C:cytosol"/>
    <property type="evidence" value="ECO:0007669"/>
    <property type="project" value="TreeGrafter"/>
</dbReference>
<evidence type="ECO:0000256" key="8">
    <source>
        <dbReference type="ARBA" id="ARBA00023146"/>
    </source>
</evidence>
<dbReference type="EC" id="6.1.1.17" evidence="10"/>
<dbReference type="Pfam" id="PF00749">
    <property type="entry name" value="tRNA-synt_1c"/>
    <property type="match status" value="1"/>
</dbReference>
<dbReference type="EMBL" id="DUAV01000022">
    <property type="protein sequence ID" value="HIG63538.1"/>
    <property type="molecule type" value="Genomic_DNA"/>
</dbReference>
<evidence type="ECO:0000256" key="3">
    <source>
        <dbReference type="ARBA" id="ARBA00022490"/>
    </source>
</evidence>
<dbReference type="PANTHER" id="PTHR43097">
    <property type="entry name" value="GLUTAMINE-TRNA LIGASE"/>
    <property type="match status" value="1"/>
</dbReference>
<feature type="domain" description="Glutamyl/glutaminyl-tRNA synthetase class Ib catalytic" evidence="12">
    <location>
        <begin position="103"/>
        <end position="399"/>
    </location>
</feature>
<comment type="catalytic activity">
    <reaction evidence="9 10">
        <text>tRNA(Glu) + L-glutamate + ATP = L-glutamyl-tRNA(Glu) + AMP + diphosphate</text>
        <dbReference type="Rhea" id="RHEA:23540"/>
        <dbReference type="Rhea" id="RHEA-COMP:9663"/>
        <dbReference type="Rhea" id="RHEA-COMP:9680"/>
        <dbReference type="ChEBI" id="CHEBI:29985"/>
        <dbReference type="ChEBI" id="CHEBI:30616"/>
        <dbReference type="ChEBI" id="CHEBI:33019"/>
        <dbReference type="ChEBI" id="CHEBI:78442"/>
        <dbReference type="ChEBI" id="CHEBI:78520"/>
        <dbReference type="ChEBI" id="CHEBI:456215"/>
        <dbReference type="EC" id="6.1.1.17"/>
    </reaction>
</comment>
<comment type="similarity">
    <text evidence="2 10">Belongs to the class-I aminoacyl-tRNA synthetase family. Glutamate--tRNA ligase type 2 subfamily.</text>
</comment>
<dbReference type="GO" id="GO:0005524">
    <property type="term" value="F:ATP binding"/>
    <property type="evidence" value="ECO:0007669"/>
    <property type="project" value="UniProtKB-UniRule"/>
</dbReference>
<keyword evidence="5 10" id="KW-0547">Nucleotide-binding</keyword>
<proteinExistence type="inferred from homology"/>
<feature type="domain" description="Glutamyl/glutaminyl-tRNA synthetase class Ib anti-codon binding" evidence="13">
    <location>
        <begin position="405"/>
        <end position="478"/>
    </location>
</feature>
<dbReference type="InterPro" id="IPR049437">
    <property type="entry name" value="tRNA-synt_1c_C2"/>
</dbReference>
<organism evidence="15 16">
    <name type="scientific">Marine Group III euryarchaeote</name>
    <dbReference type="NCBI Taxonomy" id="2173149"/>
    <lineage>
        <taxon>Archaea</taxon>
        <taxon>Methanobacteriati</taxon>
        <taxon>Thermoplasmatota</taxon>
        <taxon>Thermoplasmata</taxon>
        <taxon>Candidatus Thermoprofundales</taxon>
    </lineage>
</organism>
<name>A0A7C7ZDL3_9ARCH</name>
<dbReference type="SUPFAM" id="SSF50715">
    <property type="entry name" value="Ribosomal protein L25-like"/>
    <property type="match status" value="1"/>
</dbReference>
<dbReference type="InterPro" id="IPR020056">
    <property type="entry name" value="Rbsml_bL25/Gln-tRNA_synth_N"/>
</dbReference>
<keyword evidence="8 10" id="KW-0030">Aminoacyl-tRNA synthetase</keyword>
<dbReference type="Gene3D" id="2.40.240.100">
    <property type="match status" value="1"/>
</dbReference>
<dbReference type="InterPro" id="IPR020059">
    <property type="entry name" value="Glu/Gln-tRNA-synth_Ib_codon-bd"/>
</dbReference>
<evidence type="ECO:0000256" key="5">
    <source>
        <dbReference type="ARBA" id="ARBA00022741"/>
    </source>
</evidence>